<protein>
    <submittedName>
        <fullName evidence="1">Uncharacterized protein</fullName>
    </submittedName>
</protein>
<reference evidence="1 2" key="1">
    <citation type="submission" date="2012-10" db="EMBL/GenBank/DDBJ databases">
        <authorList>
            <person name="Zafar N."/>
            <person name="Inman J."/>
            <person name="Hall N."/>
            <person name="Lorenzi H."/>
            <person name="Caler E."/>
        </authorList>
    </citation>
    <scope>NUCLEOTIDE SEQUENCE [LARGE SCALE GENOMIC DNA]</scope>
    <source>
        <strain evidence="1 2">IP1</strain>
    </source>
</reference>
<organism evidence="1 2">
    <name type="scientific">Entamoeba invadens IP1</name>
    <dbReference type="NCBI Taxonomy" id="370355"/>
    <lineage>
        <taxon>Eukaryota</taxon>
        <taxon>Amoebozoa</taxon>
        <taxon>Evosea</taxon>
        <taxon>Archamoebae</taxon>
        <taxon>Mastigamoebida</taxon>
        <taxon>Entamoebidae</taxon>
        <taxon>Entamoeba</taxon>
    </lineage>
</organism>
<accession>A0A0A1UEL8</accession>
<dbReference type="AlphaFoldDB" id="A0A0A1UEL8"/>
<dbReference type="OMA" id="YICFSEL"/>
<sequence length="328" mass="37601">MLSTKAFYICFSELNKTSFARVHPIVRPCGGYYMTMTYNKSEAILFETFDEDTESKTFRLRLVEPNKTTKQTQYVNIDPFPPNNIYISTCVQLSVRFRLQNKRFECLVCQSLAPPPEEMTKKISEYFFSIGEVFSGKHTKYGQLVVINCAQHFLFKENLTGIFNIGTYAVPFKPIHYVALLNEIPNVDVIPGTPYFKAIIHQNFENSTCFKFKQGVFGFKIEAVWLNAPSAKTICGEWWLKVLDDGNVVFGEEKEADEFCISGGRLDIIKDGKIRNFVGLGERRDEMSFFLATCPLDLLTFRLEIKALTSTDGYEHHSLPLNEEQLTL</sequence>
<dbReference type="GeneID" id="14893800"/>
<dbReference type="RefSeq" id="XP_004261781.1">
    <property type="nucleotide sequence ID" value="XM_004261733.1"/>
</dbReference>
<name>A0A0A1UEL8_ENTIV</name>
<dbReference type="OrthoDB" id="24680at2759"/>
<evidence type="ECO:0000313" key="2">
    <source>
        <dbReference type="Proteomes" id="UP000014680"/>
    </source>
</evidence>
<gene>
    <name evidence="1" type="ORF">EIN_252140</name>
</gene>
<dbReference type="EMBL" id="KB206169">
    <property type="protein sequence ID" value="ELP95010.1"/>
    <property type="molecule type" value="Genomic_DNA"/>
</dbReference>
<dbReference type="KEGG" id="eiv:EIN_252140"/>
<proteinExistence type="predicted"/>
<dbReference type="Proteomes" id="UP000014680">
    <property type="component" value="Unassembled WGS sequence"/>
</dbReference>
<dbReference type="VEuPathDB" id="AmoebaDB:EIN_252140"/>
<evidence type="ECO:0000313" key="1">
    <source>
        <dbReference type="EMBL" id="ELP95010.1"/>
    </source>
</evidence>
<keyword evidence="2" id="KW-1185">Reference proteome</keyword>